<feature type="region of interest" description="Disordered" evidence="1">
    <location>
        <begin position="472"/>
        <end position="555"/>
    </location>
</feature>
<feature type="compositionally biased region" description="Polar residues" evidence="1">
    <location>
        <begin position="11"/>
        <end position="26"/>
    </location>
</feature>
<dbReference type="Proteomes" id="UP000029964">
    <property type="component" value="Unassembled WGS sequence"/>
</dbReference>
<organism evidence="2 3">
    <name type="scientific">Hapsidospora chrysogenum (strain ATCC 11550 / CBS 779.69 / DSM 880 / IAM 14645 / JCM 23072 / IMI 49137)</name>
    <name type="common">Acremonium chrysogenum</name>
    <dbReference type="NCBI Taxonomy" id="857340"/>
    <lineage>
        <taxon>Eukaryota</taxon>
        <taxon>Fungi</taxon>
        <taxon>Dikarya</taxon>
        <taxon>Ascomycota</taxon>
        <taxon>Pezizomycotina</taxon>
        <taxon>Sordariomycetes</taxon>
        <taxon>Hypocreomycetidae</taxon>
        <taxon>Hypocreales</taxon>
        <taxon>Bionectriaceae</taxon>
        <taxon>Hapsidospora</taxon>
    </lineage>
</organism>
<keyword evidence="3" id="KW-1185">Reference proteome</keyword>
<feature type="compositionally biased region" description="Basic and acidic residues" evidence="1">
    <location>
        <begin position="271"/>
        <end position="296"/>
    </location>
</feature>
<dbReference type="EMBL" id="JPKY01000012">
    <property type="protein sequence ID" value="KFH47109.1"/>
    <property type="molecule type" value="Genomic_DNA"/>
</dbReference>
<gene>
    <name evidence="2" type="ORF">ACRE_019690</name>
</gene>
<dbReference type="HOGENOM" id="CLU_300913_0_0_1"/>
<accession>A0A086TCM7</accession>
<feature type="region of interest" description="Disordered" evidence="1">
    <location>
        <begin position="1"/>
        <end position="35"/>
    </location>
</feature>
<evidence type="ECO:0000313" key="2">
    <source>
        <dbReference type="EMBL" id="KFH47109.1"/>
    </source>
</evidence>
<evidence type="ECO:0000313" key="3">
    <source>
        <dbReference type="Proteomes" id="UP000029964"/>
    </source>
</evidence>
<feature type="compositionally biased region" description="Basic and acidic residues" evidence="1">
    <location>
        <begin position="546"/>
        <end position="555"/>
    </location>
</feature>
<feature type="compositionally biased region" description="Basic residues" evidence="1">
    <location>
        <begin position="525"/>
        <end position="545"/>
    </location>
</feature>
<feature type="compositionally biased region" description="Polar residues" evidence="1">
    <location>
        <begin position="489"/>
        <end position="505"/>
    </location>
</feature>
<dbReference type="STRING" id="857340.A0A086TCM7"/>
<dbReference type="OrthoDB" id="3439820at2759"/>
<feature type="region of interest" description="Disordered" evidence="1">
    <location>
        <begin position="53"/>
        <end position="180"/>
    </location>
</feature>
<reference evidence="3" key="1">
    <citation type="journal article" date="2014" name="Genome Announc.">
        <title>Genome sequence and annotation of Acremonium chrysogenum, producer of the beta-lactam antibiotic cephalosporin C.</title>
        <authorList>
            <person name="Terfehr D."/>
            <person name="Dahlmann T.A."/>
            <person name="Specht T."/>
            <person name="Zadra I."/>
            <person name="Kuernsteiner H."/>
            <person name="Kueck U."/>
        </authorList>
    </citation>
    <scope>NUCLEOTIDE SEQUENCE [LARGE SCALE GENOMIC DNA]</scope>
    <source>
        <strain evidence="3">ATCC 11550 / CBS 779.69 / DSM 880 / IAM 14645 / JCM 23072 / IMI 49137</strain>
    </source>
</reference>
<feature type="compositionally biased region" description="Low complexity" evidence="1">
    <location>
        <begin position="222"/>
        <end position="234"/>
    </location>
</feature>
<feature type="compositionally biased region" description="Polar residues" evidence="1">
    <location>
        <begin position="315"/>
        <end position="324"/>
    </location>
</feature>
<protein>
    <submittedName>
        <fullName evidence="2">Uncharacterized protein</fullName>
    </submittedName>
</protein>
<feature type="region of interest" description="Disordered" evidence="1">
    <location>
        <begin position="308"/>
        <end position="359"/>
    </location>
</feature>
<feature type="compositionally biased region" description="Polar residues" evidence="1">
    <location>
        <begin position="335"/>
        <end position="355"/>
    </location>
</feature>
<feature type="region of interest" description="Disordered" evidence="1">
    <location>
        <begin position="193"/>
        <end position="296"/>
    </location>
</feature>
<feature type="compositionally biased region" description="Basic residues" evidence="1">
    <location>
        <begin position="258"/>
        <end position="270"/>
    </location>
</feature>
<feature type="compositionally biased region" description="Basic and acidic residues" evidence="1">
    <location>
        <begin position="476"/>
        <end position="488"/>
    </location>
</feature>
<name>A0A086TCM7_HAPC1</name>
<dbReference type="AlphaFoldDB" id="A0A086TCM7"/>
<proteinExistence type="predicted"/>
<sequence length="968" mass="107046">MSWFLLPTVADNPTNRPEPSPFASNLTKKKDERPRAAAASWSFGEWWRRLFDPSLKPERGGTLREERFWDEPSGTSTQRTPKSRRGYSSGRSQMEDPDRIIHWSTAMDISEDHEPATDGKPLPPLPSERKRSWSPPDEPSMRPSKKHSGQGDAKVSCPDVKFVGVPENSPTQTSLDTTRRLVETCRAMEAKRELRRQRRNLKESGDYLGVQGFNPHKGQLDSITPSSSDSTSASEETEQKLNALNEQLRDVTNSSNRVRIRSERKAKRRPSKTEQEKLSAGRMEKNATSHQKQDVTWRRNTIQWSSAQEPCLSPIAQSQRSGTPVSARLDPTLSPGGSNLASRSPGTTARTSNRGSWEVAKSAAQELLENGIRFDHADEPNPANLNKLEPGNVLPTHPDGRTQLPSTSTAQIEAGLGVRPSAPAEHGSRRSDGDSFLAIGALGQREAQGQDSTFPARSFALIHTLMLDGHLVPTTGREKGSMEPESRAGSRSSVNAKNSVGQGNPTDLGLQLDGADSPSIDVSPRHKLSPRRLLRHLKKKRHQDRNHREGRNETATRGDLTMDLLRPTRLPDATNVVLKGDKLLPYQATAPRKEISTRDCIKRDLDLLKTEVAKVDDLNRMNGKAEWVPHAVNCEWVEDAIRRIEKKGTEAMALPVSTPTTTATTTTGCGLPNHPLNLNLEVAKRETGDQGQLIKYRPCPEPTWTLANTNMKSPRQKNASSPLVRLTPEGKIAPTEITSTINPDPANDQSAYPATLEDQGDRAMELTGPVHKSSPTSMSAAVGSKGSPVKCRDLFRIRSLKQKDGILPHQDELASRTTQVRYLSGGTLRRASTHPTPNWKQRAIIPRPENFSQFYMQGYPGAYPCHLDVEEDIAARFGGITKTNKGNMNRQSTWEKLVGVWMAAGAVFFVARSHLESFARLYWAFTGPVFNPWSAYWVRHAKKEATLSDGVAMVLAMPGVFVSLVALV</sequence>
<evidence type="ECO:0000256" key="1">
    <source>
        <dbReference type="SAM" id="MobiDB-lite"/>
    </source>
</evidence>
<feature type="compositionally biased region" description="Basic and acidic residues" evidence="1">
    <location>
        <begin position="53"/>
        <end position="70"/>
    </location>
</feature>
<feature type="region of interest" description="Disordered" evidence="1">
    <location>
        <begin position="375"/>
        <end position="405"/>
    </location>
</feature>
<comment type="caution">
    <text evidence="2">The sequence shown here is derived from an EMBL/GenBank/DDBJ whole genome shotgun (WGS) entry which is preliminary data.</text>
</comment>
<feature type="compositionally biased region" description="Polar residues" evidence="1">
    <location>
        <begin position="240"/>
        <end position="257"/>
    </location>
</feature>